<gene>
    <name evidence="2" type="ORF">AWH56_023980</name>
</gene>
<dbReference type="PANTHER" id="PTHR14097">
    <property type="entry name" value="OXIDOREDUCTASE HTATIP2"/>
    <property type="match status" value="1"/>
</dbReference>
<accession>A0A7S7L774</accession>
<dbReference type="Proteomes" id="UP000180175">
    <property type="component" value="Chromosome"/>
</dbReference>
<reference evidence="2 3" key="2">
    <citation type="journal article" date="2019" name="Int. J. Syst. Evol. Microbiol.">
        <title>Anaerobacillus isosaccharinicus sp. nov., an alkaliphilic bacterium which degrades isosaccharinic acid.</title>
        <authorList>
            <person name="Bassil N.M."/>
            <person name="Lloyd J.R."/>
        </authorList>
    </citation>
    <scope>NUCLEOTIDE SEQUENCE [LARGE SCALE GENOMIC DNA]</scope>
    <source>
        <strain evidence="2 3">NB2006</strain>
    </source>
</reference>
<dbReference type="InterPro" id="IPR016040">
    <property type="entry name" value="NAD(P)-bd_dom"/>
</dbReference>
<protein>
    <submittedName>
        <fullName evidence="2">NAD(P)H-binding protein</fullName>
    </submittedName>
</protein>
<dbReference type="EMBL" id="CP063356">
    <property type="protein sequence ID" value="QOY35687.1"/>
    <property type="molecule type" value="Genomic_DNA"/>
</dbReference>
<dbReference type="PANTHER" id="PTHR14097:SF7">
    <property type="entry name" value="OXIDOREDUCTASE HTATIP2"/>
    <property type="match status" value="1"/>
</dbReference>
<dbReference type="Gene3D" id="3.40.50.720">
    <property type="entry name" value="NAD(P)-binding Rossmann-like Domain"/>
    <property type="match status" value="1"/>
</dbReference>
<dbReference type="Pfam" id="PF13460">
    <property type="entry name" value="NAD_binding_10"/>
    <property type="match status" value="1"/>
</dbReference>
<sequence>MKTALLIGASGLVGMELLKKLLECDQYEKVITVTRSPLAVVNEKLEQLVINFDDLDKCEKLFQVDTVFCTIGTTMKKAKTKKKFFKVDFEYPVKAAKLAREHGVSQFFIVTAMGANQHSPFFYNQVKGNVEEAIKELQFETLYIIRPSLLLGKRNENRFGEDLGKALTGTIPFLFKGPLQKIKPNKAAAVANAMLQLSLKDQTGTYIIESLLIEELSTY</sequence>
<dbReference type="KEGG" id="aia:AWH56_023980"/>
<dbReference type="InterPro" id="IPR036291">
    <property type="entry name" value="NAD(P)-bd_dom_sf"/>
</dbReference>
<evidence type="ECO:0000313" key="2">
    <source>
        <dbReference type="EMBL" id="QOY35687.1"/>
    </source>
</evidence>
<dbReference type="RefSeq" id="WP_182080790.1">
    <property type="nucleotide sequence ID" value="NZ_CP063356.2"/>
</dbReference>
<reference evidence="2 3" key="1">
    <citation type="journal article" date="2017" name="Genome Announc.">
        <title>Draft Genome Sequences of Four Alkaliphilic Bacteria Belonging to the Anaerobacillus Genus.</title>
        <authorList>
            <person name="Bassil N.M."/>
            <person name="Lloyd J.R."/>
        </authorList>
    </citation>
    <scope>NUCLEOTIDE SEQUENCE [LARGE SCALE GENOMIC DNA]</scope>
    <source>
        <strain evidence="2 3">NB2006</strain>
    </source>
</reference>
<keyword evidence="3" id="KW-1185">Reference proteome</keyword>
<name>A0A7S7L774_9BACI</name>
<evidence type="ECO:0000259" key="1">
    <source>
        <dbReference type="Pfam" id="PF13460"/>
    </source>
</evidence>
<feature type="domain" description="NAD(P)-binding" evidence="1">
    <location>
        <begin position="8"/>
        <end position="126"/>
    </location>
</feature>
<dbReference type="SUPFAM" id="SSF51735">
    <property type="entry name" value="NAD(P)-binding Rossmann-fold domains"/>
    <property type="match status" value="1"/>
</dbReference>
<evidence type="ECO:0000313" key="3">
    <source>
        <dbReference type="Proteomes" id="UP000180175"/>
    </source>
</evidence>
<proteinExistence type="predicted"/>
<dbReference type="AlphaFoldDB" id="A0A7S7L774"/>
<organism evidence="2 3">
    <name type="scientific">Anaerobacillus isosaccharinicus</name>
    <dbReference type="NCBI Taxonomy" id="1532552"/>
    <lineage>
        <taxon>Bacteria</taxon>
        <taxon>Bacillati</taxon>
        <taxon>Bacillota</taxon>
        <taxon>Bacilli</taxon>
        <taxon>Bacillales</taxon>
        <taxon>Bacillaceae</taxon>
        <taxon>Anaerobacillus</taxon>
    </lineage>
</organism>